<dbReference type="InterPro" id="IPR045863">
    <property type="entry name" value="CorA_TM1_TM2"/>
</dbReference>
<evidence type="ECO:0000256" key="3">
    <source>
        <dbReference type="ARBA" id="ARBA00022989"/>
    </source>
</evidence>
<dbReference type="OrthoDB" id="1577640at2759"/>
<dbReference type="GO" id="GO:0046873">
    <property type="term" value="F:metal ion transmembrane transporter activity"/>
    <property type="evidence" value="ECO:0007669"/>
    <property type="project" value="InterPro"/>
</dbReference>
<feature type="transmembrane region" description="Helical" evidence="5">
    <location>
        <begin position="218"/>
        <end position="240"/>
    </location>
</feature>
<dbReference type="Proteomes" id="UP000800094">
    <property type="component" value="Unassembled WGS sequence"/>
</dbReference>
<keyword evidence="4 5" id="KW-0472">Membrane</keyword>
<accession>A0A6A6I2Q3</accession>
<reference evidence="6" key="1">
    <citation type="journal article" date="2020" name="Stud. Mycol.">
        <title>101 Dothideomycetes genomes: a test case for predicting lifestyles and emergence of pathogens.</title>
        <authorList>
            <person name="Haridas S."/>
            <person name="Albert R."/>
            <person name="Binder M."/>
            <person name="Bloem J."/>
            <person name="Labutti K."/>
            <person name="Salamov A."/>
            <person name="Andreopoulos B."/>
            <person name="Baker S."/>
            <person name="Barry K."/>
            <person name="Bills G."/>
            <person name="Bluhm B."/>
            <person name="Cannon C."/>
            <person name="Castanera R."/>
            <person name="Culley D."/>
            <person name="Daum C."/>
            <person name="Ezra D."/>
            <person name="Gonzalez J."/>
            <person name="Henrissat B."/>
            <person name="Kuo A."/>
            <person name="Liang C."/>
            <person name="Lipzen A."/>
            <person name="Lutzoni F."/>
            <person name="Magnuson J."/>
            <person name="Mondo S."/>
            <person name="Nolan M."/>
            <person name="Ohm R."/>
            <person name="Pangilinan J."/>
            <person name="Park H.-J."/>
            <person name="Ramirez L."/>
            <person name="Alfaro M."/>
            <person name="Sun H."/>
            <person name="Tritt A."/>
            <person name="Yoshinaga Y."/>
            <person name="Zwiers L.-H."/>
            <person name="Turgeon B."/>
            <person name="Goodwin S."/>
            <person name="Spatafora J."/>
            <person name="Crous P."/>
            <person name="Grigoriev I."/>
        </authorList>
    </citation>
    <scope>NUCLEOTIDE SEQUENCE</scope>
    <source>
        <strain evidence="6">CBS 122368</strain>
    </source>
</reference>
<evidence type="ECO:0008006" key="8">
    <source>
        <dbReference type="Google" id="ProtNLM"/>
    </source>
</evidence>
<dbReference type="EMBL" id="ML987203">
    <property type="protein sequence ID" value="KAF2244153.1"/>
    <property type="molecule type" value="Genomic_DNA"/>
</dbReference>
<dbReference type="GO" id="GO:0016020">
    <property type="term" value="C:membrane"/>
    <property type="evidence" value="ECO:0007669"/>
    <property type="project" value="UniProtKB-SubCell"/>
</dbReference>
<dbReference type="SUPFAM" id="SSF144083">
    <property type="entry name" value="Magnesium transport protein CorA, transmembrane region"/>
    <property type="match status" value="1"/>
</dbReference>
<keyword evidence="3 5" id="KW-1133">Transmembrane helix</keyword>
<proteinExistence type="predicted"/>
<dbReference type="RefSeq" id="XP_033679157.1">
    <property type="nucleotide sequence ID" value="XM_033829890.1"/>
</dbReference>
<feature type="transmembrane region" description="Helical" evidence="5">
    <location>
        <begin position="179"/>
        <end position="198"/>
    </location>
</feature>
<protein>
    <recommendedName>
        <fullName evidence="8">Cora-domain-containing protein</fullName>
    </recommendedName>
</protein>
<evidence type="ECO:0000313" key="6">
    <source>
        <dbReference type="EMBL" id="KAF2244153.1"/>
    </source>
</evidence>
<dbReference type="Gene3D" id="1.20.58.340">
    <property type="entry name" value="Magnesium transport protein CorA, transmembrane region"/>
    <property type="match status" value="1"/>
</dbReference>
<evidence type="ECO:0000256" key="4">
    <source>
        <dbReference type="ARBA" id="ARBA00023136"/>
    </source>
</evidence>
<dbReference type="InterPro" id="IPR002523">
    <property type="entry name" value="MgTranspt_CorA/ZnTranspt_ZntB"/>
</dbReference>
<dbReference type="GeneID" id="54583220"/>
<keyword evidence="2 5" id="KW-0812">Transmembrane</keyword>
<gene>
    <name evidence="6" type="ORF">BU26DRAFT_522857</name>
</gene>
<evidence type="ECO:0000256" key="1">
    <source>
        <dbReference type="ARBA" id="ARBA00004141"/>
    </source>
</evidence>
<evidence type="ECO:0000313" key="7">
    <source>
        <dbReference type="Proteomes" id="UP000800094"/>
    </source>
</evidence>
<organism evidence="6 7">
    <name type="scientific">Trematosphaeria pertusa</name>
    <dbReference type="NCBI Taxonomy" id="390896"/>
    <lineage>
        <taxon>Eukaryota</taxon>
        <taxon>Fungi</taxon>
        <taxon>Dikarya</taxon>
        <taxon>Ascomycota</taxon>
        <taxon>Pezizomycotina</taxon>
        <taxon>Dothideomycetes</taxon>
        <taxon>Pleosporomycetidae</taxon>
        <taxon>Pleosporales</taxon>
        <taxon>Massarineae</taxon>
        <taxon>Trematosphaeriaceae</taxon>
        <taxon>Trematosphaeria</taxon>
    </lineage>
</organism>
<dbReference type="AlphaFoldDB" id="A0A6A6I2Q3"/>
<sequence>MCLNCPSDMRKALQMKLGACDAHTIAKWHEIFLETVRDMYDRSVWSLRDWVRNAERARRDSNYSPNCEFLHEIARHLIHSNETLDVALDTTECVQKYCRRFAVAASTSPKQREQNLEGLERLSVLGKDMKGIKRRSESLRERLQNEINLAFHLIAQRDSRITLQMGEDSRKDSNNMRSIAIVGLVYLPGTFVSGLFGMNFFDFNVDSGRQTWAVSEKLWLYWAITVPLTLATILLWVVAFHGDAITRRLRAR</sequence>
<comment type="subcellular location">
    <subcellularLocation>
        <location evidence="1">Membrane</location>
        <topology evidence="1">Multi-pass membrane protein</topology>
    </subcellularLocation>
</comment>
<evidence type="ECO:0000256" key="5">
    <source>
        <dbReference type="SAM" id="Phobius"/>
    </source>
</evidence>
<name>A0A6A6I2Q3_9PLEO</name>
<keyword evidence="7" id="KW-1185">Reference proteome</keyword>
<dbReference type="Pfam" id="PF01544">
    <property type="entry name" value="CorA"/>
    <property type="match status" value="1"/>
</dbReference>
<evidence type="ECO:0000256" key="2">
    <source>
        <dbReference type="ARBA" id="ARBA00022692"/>
    </source>
</evidence>